<dbReference type="InParanoid" id="A0A673AHP9"/>
<evidence type="ECO:0000256" key="7">
    <source>
        <dbReference type="PROSITE-ProRule" id="PRU00581"/>
    </source>
</evidence>
<evidence type="ECO:0000256" key="4">
    <source>
        <dbReference type="ARBA" id="ARBA00022989"/>
    </source>
</evidence>
<keyword evidence="2 7" id="KW-0812">Transmembrane</keyword>
<comment type="similarity">
    <text evidence="6">Belongs to the MAL family.</text>
</comment>
<keyword evidence="11" id="KW-1185">Reference proteome</keyword>
<dbReference type="GeneID" id="115424588"/>
<dbReference type="RefSeq" id="XP_029997806.1">
    <property type="nucleotide sequence ID" value="XM_030141946.1"/>
</dbReference>
<keyword evidence="3" id="KW-0677">Repeat</keyword>
<evidence type="ECO:0000256" key="5">
    <source>
        <dbReference type="ARBA" id="ARBA00023136"/>
    </source>
</evidence>
<sequence length="286" mass="32223">MITLNFKACTAPVGIVRILEVVFTFSTFILAAVPGILTLSLWTRCMLTWCFCFAITLLILLLEFTSVSTKLPISWNDFIAAFAMLASLLVLSASIIYPVYSTCSKCGRQIGATVTSYVAFILYVVEVWLTRAKPDEISGFTSTVPGLLKVLEVYIALIIFSCLNLVPFSSFPGLQWCAAVYCICFIFAALIIIFTICRLTDLLPAPFDKVLKCCNVFCVLMYVTAVVMWPFYSFKHYPQRDEYCTSGQFCSWDVLVFITFMTCFNLVAHIVDTLYSFRLLFFVSQT</sequence>
<dbReference type="InterPro" id="IPR047123">
    <property type="entry name" value="MYADM-like"/>
</dbReference>
<feature type="domain" description="MARVEL" evidence="9">
    <location>
        <begin position="8"/>
        <end position="135"/>
    </location>
</feature>
<evidence type="ECO:0000256" key="1">
    <source>
        <dbReference type="ARBA" id="ARBA00004141"/>
    </source>
</evidence>
<dbReference type="Pfam" id="PF01284">
    <property type="entry name" value="MARVEL"/>
    <property type="match status" value="1"/>
</dbReference>
<dbReference type="OrthoDB" id="9939551at2759"/>
<feature type="transmembrane region" description="Helical" evidence="8">
    <location>
        <begin position="21"/>
        <end position="40"/>
    </location>
</feature>
<dbReference type="FunCoup" id="A0A673AHP9">
    <property type="interactions" value="9"/>
</dbReference>
<reference evidence="10" key="3">
    <citation type="submission" date="2025-09" db="UniProtKB">
        <authorList>
            <consortium name="Ensembl"/>
        </authorList>
    </citation>
    <scope>IDENTIFICATION</scope>
</reference>
<feature type="transmembrane region" description="Helical" evidence="8">
    <location>
        <begin position="252"/>
        <end position="271"/>
    </location>
</feature>
<protein>
    <submittedName>
        <fullName evidence="10">Myeloid-associated differentiation marker homolog</fullName>
    </submittedName>
</protein>
<dbReference type="GO" id="GO:0016020">
    <property type="term" value="C:membrane"/>
    <property type="evidence" value="ECO:0007669"/>
    <property type="project" value="UniProtKB-SubCell"/>
</dbReference>
<dbReference type="Proteomes" id="UP000472271">
    <property type="component" value="Chromosome 8"/>
</dbReference>
<feature type="transmembrane region" description="Helical" evidence="8">
    <location>
        <begin position="109"/>
        <end position="129"/>
    </location>
</feature>
<name>A0A673AHP9_9TELE</name>
<reference evidence="10" key="1">
    <citation type="submission" date="2019-06" db="EMBL/GenBank/DDBJ databases">
        <authorList>
            <consortium name="Wellcome Sanger Institute Data Sharing"/>
        </authorList>
    </citation>
    <scope>NUCLEOTIDE SEQUENCE [LARGE SCALE GENOMIC DNA]</scope>
</reference>
<evidence type="ECO:0000256" key="6">
    <source>
        <dbReference type="ARBA" id="ARBA00034721"/>
    </source>
</evidence>
<dbReference type="Ensembl" id="ENSSORT00005029668.1">
    <property type="protein sequence ID" value="ENSSORP00005028851.1"/>
    <property type="gene ID" value="ENSSORG00005013776.1"/>
</dbReference>
<evidence type="ECO:0000256" key="3">
    <source>
        <dbReference type="ARBA" id="ARBA00022737"/>
    </source>
</evidence>
<dbReference type="PROSITE" id="PS51225">
    <property type="entry name" value="MARVEL"/>
    <property type="match status" value="2"/>
</dbReference>
<evidence type="ECO:0000259" key="9">
    <source>
        <dbReference type="PROSITE" id="PS51225"/>
    </source>
</evidence>
<feature type="transmembrane region" description="Helical" evidence="8">
    <location>
        <begin position="209"/>
        <end position="232"/>
    </location>
</feature>
<feature type="domain" description="MARVEL" evidence="9">
    <location>
        <begin position="140"/>
        <end position="281"/>
    </location>
</feature>
<feature type="transmembrane region" description="Helical" evidence="8">
    <location>
        <begin position="46"/>
        <end position="66"/>
    </location>
</feature>
<evidence type="ECO:0000313" key="10">
    <source>
        <dbReference type="Ensembl" id="ENSSORP00005028851.1"/>
    </source>
</evidence>
<dbReference type="PANTHER" id="PTHR17068:SF2">
    <property type="entry name" value="MYELOID-ASSOCIATED DIFFERENTIATION MARKER-LIKE"/>
    <property type="match status" value="1"/>
</dbReference>
<keyword evidence="4 8" id="KW-1133">Transmembrane helix</keyword>
<dbReference type="PANTHER" id="PTHR17068">
    <property type="entry name" value="MYELOID-ASSOCIATED DIFFERENTIATION MARKER MYADM FAMILY MEMBER"/>
    <property type="match status" value="1"/>
</dbReference>
<proteinExistence type="inferred from homology"/>
<feature type="transmembrane region" description="Helical" evidence="8">
    <location>
        <begin position="173"/>
        <end position="197"/>
    </location>
</feature>
<evidence type="ECO:0000256" key="2">
    <source>
        <dbReference type="ARBA" id="ARBA00022692"/>
    </source>
</evidence>
<feature type="transmembrane region" description="Helical" evidence="8">
    <location>
        <begin position="150"/>
        <end position="167"/>
    </location>
</feature>
<comment type="subcellular location">
    <subcellularLocation>
        <location evidence="1">Membrane</location>
        <topology evidence="1">Multi-pass membrane protein</topology>
    </subcellularLocation>
</comment>
<feature type="transmembrane region" description="Helical" evidence="8">
    <location>
        <begin position="78"/>
        <end position="97"/>
    </location>
</feature>
<keyword evidence="5 7" id="KW-0472">Membrane</keyword>
<dbReference type="AlphaFoldDB" id="A0A673AHP9"/>
<dbReference type="InterPro" id="IPR008253">
    <property type="entry name" value="Marvel"/>
</dbReference>
<evidence type="ECO:0000256" key="8">
    <source>
        <dbReference type="SAM" id="Phobius"/>
    </source>
</evidence>
<reference evidence="10" key="2">
    <citation type="submission" date="2025-08" db="UniProtKB">
        <authorList>
            <consortium name="Ensembl"/>
        </authorList>
    </citation>
    <scope>IDENTIFICATION</scope>
</reference>
<organism evidence="10 11">
    <name type="scientific">Sphaeramia orbicularis</name>
    <name type="common">orbiculate cardinalfish</name>
    <dbReference type="NCBI Taxonomy" id="375764"/>
    <lineage>
        <taxon>Eukaryota</taxon>
        <taxon>Metazoa</taxon>
        <taxon>Chordata</taxon>
        <taxon>Craniata</taxon>
        <taxon>Vertebrata</taxon>
        <taxon>Euteleostomi</taxon>
        <taxon>Actinopterygii</taxon>
        <taxon>Neopterygii</taxon>
        <taxon>Teleostei</taxon>
        <taxon>Neoteleostei</taxon>
        <taxon>Acanthomorphata</taxon>
        <taxon>Gobiaria</taxon>
        <taxon>Kurtiformes</taxon>
        <taxon>Apogonoidei</taxon>
        <taxon>Apogonidae</taxon>
        <taxon>Apogoninae</taxon>
        <taxon>Sphaeramia</taxon>
    </lineage>
</organism>
<accession>A0A673AHP9</accession>
<gene>
    <name evidence="10" type="primary">LOC115424588</name>
</gene>
<evidence type="ECO:0000313" key="11">
    <source>
        <dbReference type="Proteomes" id="UP000472271"/>
    </source>
</evidence>